<dbReference type="InterPro" id="IPR029058">
    <property type="entry name" value="AB_hydrolase_fold"/>
</dbReference>
<organism evidence="1 2">
    <name type="scientific">Variovorax gossypii</name>
    <dbReference type="NCBI Taxonomy" id="1679495"/>
    <lineage>
        <taxon>Bacteria</taxon>
        <taxon>Pseudomonadati</taxon>
        <taxon>Pseudomonadota</taxon>
        <taxon>Betaproteobacteria</taxon>
        <taxon>Burkholderiales</taxon>
        <taxon>Comamonadaceae</taxon>
        <taxon>Variovorax</taxon>
    </lineage>
</organism>
<proteinExistence type="predicted"/>
<keyword evidence="2" id="KW-1185">Reference proteome</keyword>
<dbReference type="Proteomes" id="UP000267418">
    <property type="component" value="Unassembled WGS sequence"/>
</dbReference>
<dbReference type="Gene3D" id="3.40.50.1820">
    <property type="entry name" value="alpha/beta hydrolase"/>
    <property type="match status" value="1"/>
</dbReference>
<keyword evidence="1" id="KW-0378">Hydrolase</keyword>
<dbReference type="RefSeq" id="WP_126470038.1">
    <property type="nucleotide sequence ID" value="NZ_RXOE01000002.1"/>
</dbReference>
<dbReference type="InterPro" id="IPR010662">
    <property type="entry name" value="RBBP9/YdeN"/>
</dbReference>
<dbReference type="EMBL" id="RXOE01000002">
    <property type="protein sequence ID" value="RTQ34892.1"/>
    <property type="molecule type" value="Genomic_DNA"/>
</dbReference>
<evidence type="ECO:0000313" key="2">
    <source>
        <dbReference type="Proteomes" id="UP000267418"/>
    </source>
</evidence>
<accession>A0A431TMG1</accession>
<sequence length="176" mass="18783">MGNPAFIVPGHGNSGAAHWQSIWQSTRPEWRRLQVDDWELAVCDEWVSALDRQAGAMGGDLVVVAHSLGCLAVAHWAARCSPRIGGALLVAVPDPRAAAYPAETSLGFEPLPSARLPFPSIVVASSDDPYGSAAYARERANAWGSEFVEVGARGHINGASGLGDWPEGYRLLQRLL</sequence>
<name>A0A431TMG1_9BURK</name>
<gene>
    <name evidence="1" type="ORF">EJP69_10865</name>
</gene>
<protein>
    <submittedName>
        <fullName evidence="1">Serine hydrolase family protein</fullName>
    </submittedName>
</protein>
<dbReference type="OrthoDB" id="9804993at2"/>
<dbReference type="SUPFAM" id="SSF53474">
    <property type="entry name" value="alpha/beta-Hydrolases"/>
    <property type="match status" value="1"/>
</dbReference>
<dbReference type="GO" id="GO:0016787">
    <property type="term" value="F:hydrolase activity"/>
    <property type="evidence" value="ECO:0007669"/>
    <property type="project" value="UniProtKB-KW"/>
</dbReference>
<evidence type="ECO:0000313" key="1">
    <source>
        <dbReference type="EMBL" id="RTQ34892.1"/>
    </source>
</evidence>
<reference evidence="1 2" key="1">
    <citation type="submission" date="2018-12" db="EMBL/GenBank/DDBJ databases">
        <title>The genome of Variovorax gossypii DSM 100435.</title>
        <authorList>
            <person name="Gao J."/>
            <person name="Sun J."/>
        </authorList>
    </citation>
    <scope>NUCLEOTIDE SEQUENCE [LARGE SCALE GENOMIC DNA]</scope>
    <source>
        <strain evidence="1 2">DSM 100435</strain>
    </source>
</reference>
<dbReference type="Pfam" id="PF06821">
    <property type="entry name" value="Ser_hydrolase"/>
    <property type="match status" value="1"/>
</dbReference>
<comment type="caution">
    <text evidence="1">The sequence shown here is derived from an EMBL/GenBank/DDBJ whole genome shotgun (WGS) entry which is preliminary data.</text>
</comment>
<dbReference type="AlphaFoldDB" id="A0A431TMG1"/>